<feature type="domain" description="PhoU" evidence="7">
    <location>
        <begin position="456"/>
        <end position="537"/>
    </location>
</feature>
<sequence length="556" mass="60327">MGVELLLGLLGGLALFLYGMQMMSTNLEAAAGNKMKQILERLTSNRFLGVLVGAVITALIQSSSATTVMVVGFVNSGLMTLNQAVWVIMGANIGTTITGQLIALDIGALAPLIAFIGVAILVFVKNKKLQHIAGIVAGIGVLFIGMDMMSSAMSPLRDEPQFVELMTRFSNPLLGILVGAGFTALIQSSSASVGILQALAMSGVIDLHSAVFVLFGQNIGTCITAVLASIGTTRNAKRATAIHLLFNIIGTAIFVVISLVTPFTDFMIRMAPGNPMAQIANVHTTFNLVTTILLLPFGTMLVKAVEKLLPDTQARVMDEDHWLEGLMASKHHLGVSTIAISQLREEIRDMMSMAVKNVDSSFQAVEQGPGEDGIKEIEDREEEIDLANVRLSKKISRVLVLDQTPKDIETLNKMYSVLGNIERIGDHAMNLAEYAQTIKEKELTFSEYAQSEFTVMADSCSKGMELLEQAAAGSRNFTLEKVQEIEQKIDDITLKFRQNQIDRMREGHCSVEASILYSEMLTDYERIGDHMLNIAEAYDMINLNDEGITQSAAANA</sequence>
<dbReference type="InterPro" id="IPR026022">
    <property type="entry name" value="PhoU_dom"/>
</dbReference>
<dbReference type="RefSeq" id="WP_176255550.1">
    <property type="nucleotide sequence ID" value="NZ_BAABXL010000001.1"/>
</dbReference>
<proteinExistence type="predicted"/>
<dbReference type="PANTHER" id="PTHR10010:SF46">
    <property type="entry name" value="SODIUM-DEPENDENT PHOSPHATE TRANSPORT PROTEIN 2B"/>
    <property type="match status" value="1"/>
</dbReference>
<gene>
    <name evidence="8" type="ORF">F130042H8_11150</name>
</gene>
<dbReference type="InterPro" id="IPR004633">
    <property type="entry name" value="NaPi_cotrn-rel/YqeW-like"/>
</dbReference>
<keyword evidence="4 6" id="KW-1133">Transmembrane helix</keyword>
<evidence type="ECO:0000256" key="3">
    <source>
        <dbReference type="ARBA" id="ARBA00022692"/>
    </source>
</evidence>
<dbReference type="Pfam" id="PF02690">
    <property type="entry name" value="Na_Pi_cotrans"/>
    <property type="match status" value="2"/>
</dbReference>
<feature type="transmembrane region" description="Helical" evidence="6">
    <location>
        <begin position="101"/>
        <end position="124"/>
    </location>
</feature>
<keyword evidence="3 6" id="KW-0812">Transmembrane</keyword>
<evidence type="ECO:0000259" key="7">
    <source>
        <dbReference type="Pfam" id="PF01895"/>
    </source>
</evidence>
<evidence type="ECO:0000313" key="8">
    <source>
        <dbReference type="EMBL" id="GAA6268055.1"/>
    </source>
</evidence>
<evidence type="ECO:0000256" key="4">
    <source>
        <dbReference type="ARBA" id="ARBA00022989"/>
    </source>
</evidence>
<comment type="subcellular location">
    <subcellularLocation>
        <location evidence="1">Cell membrane</location>
        <topology evidence="1">Multi-pass membrane protein</topology>
    </subcellularLocation>
</comment>
<evidence type="ECO:0000256" key="6">
    <source>
        <dbReference type="SAM" id="Phobius"/>
    </source>
</evidence>
<dbReference type="Proteomes" id="UP001600894">
    <property type="component" value="Unassembled WGS sequence"/>
</dbReference>
<organism evidence="8 9">
    <name type="scientific">Enterocloster alcoholdehydrogenati</name>
    <dbReference type="NCBI Taxonomy" id="2547410"/>
    <lineage>
        <taxon>Bacteria</taxon>
        <taxon>Bacillati</taxon>
        <taxon>Bacillota</taxon>
        <taxon>Clostridia</taxon>
        <taxon>Lachnospirales</taxon>
        <taxon>Lachnospiraceae</taxon>
        <taxon>Enterocloster</taxon>
    </lineage>
</organism>
<reference evidence="8 9" key="1">
    <citation type="submission" date="2024-04" db="EMBL/GenBank/DDBJ databases">
        <title>Defined microbial consortia suppress multidrug-resistant proinflammatory Enterobacteriaceae via ecological control.</title>
        <authorList>
            <person name="Furuichi M."/>
            <person name="Kawaguchi T."/>
            <person name="Pust M."/>
            <person name="Yasuma K."/>
            <person name="Plichta D."/>
            <person name="Hasegawa N."/>
            <person name="Ohya T."/>
            <person name="Bhattarai S."/>
            <person name="Sasajima S."/>
            <person name="Aoto Y."/>
            <person name="Tuganbaev T."/>
            <person name="Yaginuma M."/>
            <person name="Ueda M."/>
            <person name="Okahashi N."/>
            <person name="Amafuji K."/>
            <person name="Kiridooshi Y."/>
            <person name="Sugita K."/>
            <person name="Strazar M."/>
            <person name="Skelly A."/>
            <person name="Suda W."/>
            <person name="Hattori M."/>
            <person name="Nakamoto N."/>
            <person name="Caballero S."/>
            <person name="Norman J."/>
            <person name="Olle B."/>
            <person name="Tanoue T."/>
            <person name="Arita M."/>
            <person name="Bucci V."/>
            <person name="Atarashi K."/>
            <person name="Xavier R."/>
            <person name="Honda K."/>
        </authorList>
    </citation>
    <scope>NUCLEOTIDE SEQUENCE [LARGE SCALE GENOMIC DNA]</scope>
    <source>
        <strain evidence="9">f13</strain>
    </source>
</reference>
<evidence type="ECO:0000256" key="1">
    <source>
        <dbReference type="ARBA" id="ARBA00004651"/>
    </source>
</evidence>
<feature type="transmembrane region" description="Helical" evidence="6">
    <location>
        <begin position="45"/>
        <end position="61"/>
    </location>
</feature>
<evidence type="ECO:0000256" key="2">
    <source>
        <dbReference type="ARBA" id="ARBA00022475"/>
    </source>
</evidence>
<dbReference type="Gene3D" id="1.20.58.220">
    <property type="entry name" value="Phosphate transport system protein phou homolog 2, domain 2"/>
    <property type="match status" value="1"/>
</dbReference>
<dbReference type="NCBIfam" id="NF037997">
    <property type="entry name" value="Na_Pi_symport"/>
    <property type="match status" value="1"/>
</dbReference>
<feature type="transmembrane region" description="Helical" evidence="6">
    <location>
        <begin position="285"/>
        <end position="305"/>
    </location>
</feature>
<feature type="transmembrane region" description="Helical" evidence="6">
    <location>
        <begin position="211"/>
        <end position="230"/>
    </location>
</feature>
<dbReference type="InterPro" id="IPR038078">
    <property type="entry name" value="PhoU-like_sf"/>
</dbReference>
<keyword evidence="2" id="KW-1003">Cell membrane</keyword>
<name>A0ABQ0AVJ9_9FIRM</name>
<dbReference type="SUPFAM" id="SSF109755">
    <property type="entry name" value="PhoU-like"/>
    <property type="match status" value="1"/>
</dbReference>
<comment type="caution">
    <text evidence="8">The sequence shown here is derived from an EMBL/GenBank/DDBJ whole genome shotgun (WGS) entry which is preliminary data.</text>
</comment>
<evidence type="ECO:0000256" key="5">
    <source>
        <dbReference type="ARBA" id="ARBA00023136"/>
    </source>
</evidence>
<dbReference type="NCBIfam" id="TIGR00704">
    <property type="entry name" value="NaPi_cotrn_rel"/>
    <property type="match status" value="1"/>
</dbReference>
<dbReference type="PANTHER" id="PTHR10010">
    <property type="entry name" value="SOLUTE CARRIER FAMILY 34 SODIUM PHOSPHATE , MEMBER 2-RELATED"/>
    <property type="match status" value="1"/>
</dbReference>
<dbReference type="Pfam" id="PF01895">
    <property type="entry name" value="PhoU"/>
    <property type="match status" value="2"/>
</dbReference>
<protein>
    <submittedName>
        <fullName evidence="8">Na/Pi cotransporter family protein</fullName>
    </submittedName>
</protein>
<feature type="transmembrane region" description="Helical" evidence="6">
    <location>
        <begin position="173"/>
        <end position="199"/>
    </location>
</feature>
<feature type="transmembrane region" description="Helical" evidence="6">
    <location>
        <begin position="242"/>
        <end position="264"/>
    </location>
</feature>
<dbReference type="InterPro" id="IPR003841">
    <property type="entry name" value="Na/Pi_transpt"/>
</dbReference>
<accession>A0ABQ0AVJ9</accession>
<keyword evidence="9" id="KW-1185">Reference proteome</keyword>
<keyword evidence="5 6" id="KW-0472">Membrane</keyword>
<evidence type="ECO:0000313" key="9">
    <source>
        <dbReference type="Proteomes" id="UP001600894"/>
    </source>
</evidence>
<feature type="transmembrane region" description="Helical" evidence="6">
    <location>
        <begin position="131"/>
        <end position="153"/>
    </location>
</feature>
<feature type="domain" description="PhoU" evidence="7">
    <location>
        <begin position="347"/>
        <end position="434"/>
    </location>
</feature>
<dbReference type="EMBL" id="BAABXL010000001">
    <property type="protein sequence ID" value="GAA6268055.1"/>
    <property type="molecule type" value="Genomic_DNA"/>
</dbReference>